<sequence length="516" mass="53922">MKVEFRGMGSYQGSPVAGSYAGGQLTGSYLVINYLARLEDGDGDASVAQYFLIYNPGTDSWRDAHNPGLPLLIPVTLDLRVRVEITEVFAYSDRPEVRTVFGGWATATNLAGTQLDYTQLQPIPGVPGQAPLTMQAARELLTQGGVLLPGLAQGNADVADALADLAQAKLSVVTDLHIETVAGQDYLVWTAPAPLTPPVNLAAKVTGKGARLSWTAGDVNATSHRVETATGGGAFTTAATIAMPALSADLVIPVNEARTARVIAVDAIGDSKPAPTPPLSLPARYPAGALALWTLEEGTGTVSSDLVNSRALTLSAANSKTPSWEAGGGVSLNGGGFLDAGMFGEIPAGGLQLIVVVKFPTYASGDANTQPIFARWTGEYVLNMDQSKSDNTGKLSMLSKAPDGSLTSTQSLPAKTLQDNNWHIIRAVFTPTRQELWVDGALQAGVTVTAGKIPPTPTVIPLVFGKYSTAAAAFVPRWAYNAAMLYPGAELDAAALSQIHGTEKLRLTQVGRTAAW</sequence>
<dbReference type="SUPFAM" id="SSF49899">
    <property type="entry name" value="Concanavalin A-like lectins/glucanases"/>
    <property type="match status" value="1"/>
</dbReference>
<proteinExistence type="predicted"/>
<dbReference type="Proteomes" id="UP001276150">
    <property type="component" value="Unassembled WGS sequence"/>
</dbReference>
<name>A0ABU4DUB6_9DEIO</name>
<evidence type="ECO:0008006" key="3">
    <source>
        <dbReference type="Google" id="ProtNLM"/>
    </source>
</evidence>
<evidence type="ECO:0000313" key="1">
    <source>
        <dbReference type="EMBL" id="MDV6376029.1"/>
    </source>
</evidence>
<dbReference type="Gene3D" id="2.60.120.200">
    <property type="match status" value="1"/>
</dbReference>
<organism evidence="1 2">
    <name type="scientific">Deinococcus arenicola</name>
    <dbReference type="NCBI Taxonomy" id="2994950"/>
    <lineage>
        <taxon>Bacteria</taxon>
        <taxon>Thermotogati</taxon>
        <taxon>Deinococcota</taxon>
        <taxon>Deinococci</taxon>
        <taxon>Deinococcales</taxon>
        <taxon>Deinococcaceae</taxon>
        <taxon>Deinococcus</taxon>
    </lineage>
</organism>
<evidence type="ECO:0000313" key="2">
    <source>
        <dbReference type="Proteomes" id="UP001276150"/>
    </source>
</evidence>
<comment type="caution">
    <text evidence="1">The sequence shown here is derived from an EMBL/GenBank/DDBJ whole genome shotgun (WGS) entry which is preliminary data.</text>
</comment>
<dbReference type="RefSeq" id="WP_317641379.1">
    <property type="nucleotide sequence ID" value="NZ_JAPMIV010000043.1"/>
</dbReference>
<protein>
    <recommendedName>
        <fullName evidence="3">LamG domain-containing protein</fullName>
    </recommendedName>
</protein>
<dbReference type="EMBL" id="JAPMIV010000043">
    <property type="protein sequence ID" value="MDV6376029.1"/>
    <property type="molecule type" value="Genomic_DNA"/>
</dbReference>
<dbReference type="InterPro" id="IPR013320">
    <property type="entry name" value="ConA-like_dom_sf"/>
</dbReference>
<reference evidence="1 2" key="1">
    <citation type="submission" date="2022-11" db="EMBL/GenBank/DDBJ databases">
        <title>Deinococcus ZS9-10, Low Temperature and Draught-tolerating, UV-resistant Bacteria from Continental Antarctica.</title>
        <authorList>
            <person name="Cheng L."/>
        </authorList>
    </citation>
    <scope>NUCLEOTIDE SEQUENCE [LARGE SCALE GENOMIC DNA]</scope>
    <source>
        <strain evidence="1 2">ZS9-10</strain>
    </source>
</reference>
<accession>A0ABU4DUB6</accession>
<keyword evidence="2" id="KW-1185">Reference proteome</keyword>
<gene>
    <name evidence="1" type="ORF">ORD21_15630</name>
</gene>